<gene>
    <name evidence="14" type="primary">fcuA_1</name>
    <name evidence="14" type="ORF">NCTC13159_00155</name>
</gene>
<evidence type="ECO:0000256" key="7">
    <source>
        <dbReference type="ARBA" id="ARBA00023136"/>
    </source>
</evidence>
<dbReference type="EMBL" id="UGSJ01000001">
    <property type="protein sequence ID" value="SUA88705.1"/>
    <property type="molecule type" value="Genomic_DNA"/>
</dbReference>
<dbReference type="RefSeq" id="WP_237171425.1">
    <property type="nucleotide sequence ID" value="NZ_CP010310.2"/>
</dbReference>
<evidence type="ECO:0000256" key="1">
    <source>
        <dbReference type="ARBA" id="ARBA00004571"/>
    </source>
</evidence>
<dbReference type="GO" id="GO:0015344">
    <property type="term" value="F:siderophore uptake transmembrane transporter activity"/>
    <property type="evidence" value="ECO:0007669"/>
    <property type="project" value="TreeGrafter"/>
</dbReference>
<dbReference type="InterPro" id="IPR037066">
    <property type="entry name" value="Plug_dom_sf"/>
</dbReference>
<name>A0AAJ4Z8F4_PANPU</name>
<dbReference type="InterPro" id="IPR000531">
    <property type="entry name" value="Beta-barrel_TonB"/>
</dbReference>
<evidence type="ECO:0000256" key="8">
    <source>
        <dbReference type="ARBA" id="ARBA00023170"/>
    </source>
</evidence>
<dbReference type="CDD" id="cd01347">
    <property type="entry name" value="ligand_gated_channel"/>
    <property type="match status" value="1"/>
</dbReference>
<comment type="caution">
    <text evidence="14">The sequence shown here is derived from an EMBL/GenBank/DDBJ whole genome shotgun (WGS) entry which is preliminary data.</text>
</comment>
<dbReference type="PANTHER" id="PTHR32552:SF82">
    <property type="entry name" value="FCUA PROTEIN"/>
    <property type="match status" value="1"/>
</dbReference>
<keyword evidence="5 10" id="KW-0812">Transmembrane</keyword>
<dbReference type="PROSITE" id="PS52016">
    <property type="entry name" value="TONB_DEPENDENT_REC_3"/>
    <property type="match status" value="1"/>
</dbReference>
<dbReference type="GO" id="GO:0038023">
    <property type="term" value="F:signaling receptor activity"/>
    <property type="evidence" value="ECO:0007669"/>
    <property type="project" value="InterPro"/>
</dbReference>
<evidence type="ECO:0000256" key="5">
    <source>
        <dbReference type="ARBA" id="ARBA00022692"/>
    </source>
</evidence>
<feature type="domain" description="TonB-dependent receptor plug" evidence="13">
    <location>
        <begin position="101"/>
        <end position="201"/>
    </location>
</feature>
<dbReference type="AlphaFoldDB" id="A0AAJ4Z8F4"/>
<organism evidence="14 15">
    <name type="scientific">Pandoraea pulmonicola</name>
    <dbReference type="NCBI Taxonomy" id="93221"/>
    <lineage>
        <taxon>Bacteria</taxon>
        <taxon>Pseudomonadati</taxon>
        <taxon>Pseudomonadota</taxon>
        <taxon>Betaproteobacteria</taxon>
        <taxon>Burkholderiales</taxon>
        <taxon>Burkholderiaceae</taxon>
        <taxon>Pandoraea</taxon>
    </lineage>
</organism>
<evidence type="ECO:0000256" key="4">
    <source>
        <dbReference type="ARBA" id="ARBA00022452"/>
    </source>
</evidence>
<reference evidence="14 15" key="1">
    <citation type="submission" date="2018-06" db="EMBL/GenBank/DDBJ databases">
        <authorList>
            <consortium name="Pathogen Informatics"/>
            <person name="Doyle S."/>
        </authorList>
    </citation>
    <scope>NUCLEOTIDE SEQUENCE [LARGE SCALE GENOMIC DNA]</scope>
    <source>
        <strain evidence="14 15">NCTC13159</strain>
    </source>
</reference>
<dbReference type="InterPro" id="IPR010105">
    <property type="entry name" value="TonB_sidphr_rcpt"/>
</dbReference>
<protein>
    <submittedName>
        <fullName evidence="14">Ferrichrome receptor FcuA</fullName>
    </submittedName>
</protein>
<evidence type="ECO:0000256" key="3">
    <source>
        <dbReference type="ARBA" id="ARBA00022448"/>
    </source>
</evidence>
<evidence type="ECO:0000256" key="11">
    <source>
        <dbReference type="RuleBase" id="RU003357"/>
    </source>
</evidence>
<keyword evidence="3 10" id="KW-0813">Transport</keyword>
<dbReference type="Pfam" id="PF07715">
    <property type="entry name" value="Plug"/>
    <property type="match status" value="1"/>
</dbReference>
<evidence type="ECO:0000259" key="12">
    <source>
        <dbReference type="Pfam" id="PF00593"/>
    </source>
</evidence>
<dbReference type="GO" id="GO:0015891">
    <property type="term" value="P:siderophore transport"/>
    <property type="evidence" value="ECO:0007669"/>
    <property type="project" value="InterPro"/>
</dbReference>
<keyword evidence="9 10" id="KW-0998">Cell outer membrane</keyword>
<evidence type="ECO:0000313" key="14">
    <source>
        <dbReference type="EMBL" id="SUA88705.1"/>
    </source>
</evidence>
<dbReference type="InterPro" id="IPR012910">
    <property type="entry name" value="Plug_dom"/>
</dbReference>
<sequence length="741" mass="80976">MLHHRPFAGCGVARTRAAHAPTLCQPSPSSMTRAVAGVFAVCAASLSLASGSAFAQQAQDSQPAANAPAAALPATTVSAGRDDDVKVERVSSGALGARRAVDTPFSVTAVNSEQIKNQMAQTAMDAFKYDPSVTTLSENKRNENSYFAVRGIRVDMLDGTKVDGQNFVTWQADIPLEPFEQVELLKGLSGFMYGFGAPGGIINYVLKRPTDEPLRQFSVGYEASNVWSQKVDLGGRFGPDNRFGYRLNLVNEEGNTAEPNNHVRRKTFSFATDFRVTPDLTIGADVMYWKRQTTGTLFGMNFSGAGAVADANKVARNLAQPFTYYEGDTLSAGTSVDYRINDQWKANFKYRFARQNRLNGDSFLSVLNAAGDYADTQYKWKTAYYYQAWDGMVQGKFSTGPLKHDVVFGVGYQSQTKLNDNGIGGNGISLGTSNIYNPSLLPNQDIGLDYQPFRSEKISQRAIYASDTIGITSRISVLAGLRYTEFHDDVYDISAQTTASYRAKPVSPTAALMYKTDNDSTAYVSYVESMEPGGSAGVTDKNYRQTFGPLTSKQYEVGWKADKDTWGANLALFRVERGYGYTNQSGYYVQDGTQRFQGLDASGWVRLARNWRVIGGVLLLNTKAVDVDDPVVSGKRIFATPRYVVTGRVEYDTPFVRGLTLAAGVKVTGQQEVDAANTISVPAYTTIDLSAKYATRIAGKSVVLRAAVNNLTDKRYWTTTYNGFVLPGSTRTFLASATMDF</sequence>
<dbReference type="InterPro" id="IPR039426">
    <property type="entry name" value="TonB-dep_rcpt-like"/>
</dbReference>
<accession>A0AAJ4Z8F4</accession>
<keyword evidence="7 10" id="KW-0472">Membrane</keyword>
<dbReference type="GO" id="GO:0009279">
    <property type="term" value="C:cell outer membrane"/>
    <property type="evidence" value="ECO:0007669"/>
    <property type="project" value="UniProtKB-SubCell"/>
</dbReference>
<dbReference type="InterPro" id="IPR036942">
    <property type="entry name" value="Beta-barrel_TonB_sf"/>
</dbReference>
<evidence type="ECO:0000259" key="13">
    <source>
        <dbReference type="Pfam" id="PF07715"/>
    </source>
</evidence>
<keyword evidence="4 10" id="KW-1134">Transmembrane beta strand</keyword>
<evidence type="ECO:0000256" key="9">
    <source>
        <dbReference type="ARBA" id="ARBA00023237"/>
    </source>
</evidence>
<proteinExistence type="inferred from homology"/>
<dbReference type="NCBIfam" id="TIGR01783">
    <property type="entry name" value="TonB-siderophor"/>
    <property type="match status" value="1"/>
</dbReference>
<evidence type="ECO:0000256" key="2">
    <source>
        <dbReference type="ARBA" id="ARBA00009810"/>
    </source>
</evidence>
<feature type="domain" description="TonB-dependent receptor-like beta-barrel" evidence="12">
    <location>
        <begin position="282"/>
        <end position="711"/>
    </location>
</feature>
<keyword evidence="8 14" id="KW-0675">Receptor</keyword>
<evidence type="ECO:0000256" key="10">
    <source>
        <dbReference type="PROSITE-ProRule" id="PRU01360"/>
    </source>
</evidence>
<dbReference type="PANTHER" id="PTHR32552">
    <property type="entry name" value="FERRICHROME IRON RECEPTOR-RELATED"/>
    <property type="match status" value="1"/>
</dbReference>
<dbReference type="Proteomes" id="UP000254589">
    <property type="component" value="Unassembled WGS sequence"/>
</dbReference>
<evidence type="ECO:0000256" key="6">
    <source>
        <dbReference type="ARBA" id="ARBA00023077"/>
    </source>
</evidence>
<comment type="similarity">
    <text evidence="2 10 11">Belongs to the TonB-dependent receptor family.</text>
</comment>
<comment type="subcellular location">
    <subcellularLocation>
        <location evidence="1 10">Cell outer membrane</location>
        <topology evidence="1 10">Multi-pass membrane protein</topology>
    </subcellularLocation>
</comment>
<dbReference type="Gene3D" id="2.170.130.10">
    <property type="entry name" value="TonB-dependent receptor, plug domain"/>
    <property type="match status" value="1"/>
</dbReference>
<keyword evidence="6 11" id="KW-0798">TonB box</keyword>
<dbReference type="Pfam" id="PF00593">
    <property type="entry name" value="TonB_dep_Rec_b-barrel"/>
    <property type="match status" value="1"/>
</dbReference>
<dbReference type="SUPFAM" id="SSF56935">
    <property type="entry name" value="Porins"/>
    <property type="match status" value="1"/>
</dbReference>
<dbReference type="Gene3D" id="2.40.170.20">
    <property type="entry name" value="TonB-dependent receptor, beta-barrel domain"/>
    <property type="match status" value="1"/>
</dbReference>
<evidence type="ECO:0000313" key="15">
    <source>
        <dbReference type="Proteomes" id="UP000254589"/>
    </source>
</evidence>